<dbReference type="RefSeq" id="WP_145350495.1">
    <property type="nucleotide sequence ID" value="NZ_CP036262.1"/>
</dbReference>
<dbReference type="SUPFAM" id="SSF48452">
    <property type="entry name" value="TPR-like"/>
    <property type="match status" value="1"/>
</dbReference>
<evidence type="ECO:0000313" key="3">
    <source>
        <dbReference type="Proteomes" id="UP000320672"/>
    </source>
</evidence>
<name>A0A517MBF2_9BACT</name>
<dbReference type="AlphaFoldDB" id="A0A517MBF2"/>
<dbReference type="KEGG" id="rml:FF011L_09530"/>
<evidence type="ECO:0000256" key="1">
    <source>
        <dbReference type="SAM" id="MobiDB-lite"/>
    </source>
</evidence>
<organism evidence="2 3">
    <name type="scientific">Roseimaritima multifibrata</name>
    <dbReference type="NCBI Taxonomy" id="1930274"/>
    <lineage>
        <taxon>Bacteria</taxon>
        <taxon>Pseudomonadati</taxon>
        <taxon>Planctomycetota</taxon>
        <taxon>Planctomycetia</taxon>
        <taxon>Pirellulales</taxon>
        <taxon>Pirellulaceae</taxon>
        <taxon>Roseimaritima</taxon>
    </lineage>
</organism>
<keyword evidence="3" id="KW-1185">Reference proteome</keyword>
<feature type="compositionally biased region" description="Low complexity" evidence="1">
    <location>
        <begin position="723"/>
        <end position="739"/>
    </location>
</feature>
<reference evidence="2 3" key="1">
    <citation type="submission" date="2019-02" db="EMBL/GenBank/DDBJ databases">
        <title>Deep-cultivation of Planctomycetes and their phenomic and genomic characterization uncovers novel biology.</title>
        <authorList>
            <person name="Wiegand S."/>
            <person name="Jogler M."/>
            <person name="Boedeker C."/>
            <person name="Pinto D."/>
            <person name="Vollmers J."/>
            <person name="Rivas-Marin E."/>
            <person name="Kohn T."/>
            <person name="Peeters S.H."/>
            <person name="Heuer A."/>
            <person name="Rast P."/>
            <person name="Oberbeckmann S."/>
            <person name="Bunk B."/>
            <person name="Jeske O."/>
            <person name="Meyerdierks A."/>
            <person name="Storesund J.E."/>
            <person name="Kallscheuer N."/>
            <person name="Luecker S."/>
            <person name="Lage O.M."/>
            <person name="Pohl T."/>
            <person name="Merkel B.J."/>
            <person name="Hornburger P."/>
            <person name="Mueller R.-W."/>
            <person name="Bruemmer F."/>
            <person name="Labrenz M."/>
            <person name="Spormann A.M."/>
            <person name="Op den Camp H."/>
            <person name="Overmann J."/>
            <person name="Amann R."/>
            <person name="Jetten M.S.M."/>
            <person name="Mascher T."/>
            <person name="Medema M.H."/>
            <person name="Devos D.P."/>
            <person name="Kaster A.-K."/>
            <person name="Ovreas L."/>
            <person name="Rohde M."/>
            <person name="Galperin M.Y."/>
            <person name="Jogler C."/>
        </authorList>
    </citation>
    <scope>NUCLEOTIDE SEQUENCE [LARGE SCALE GENOMIC DNA]</scope>
    <source>
        <strain evidence="2 3">FF011L</strain>
    </source>
</reference>
<dbReference type="Gene3D" id="1.25.40.10">
    <property type="entry name" value="Tetratricopeptide repeat domain"/>
    <property type="match status" value="1"/>
</dbReference>
<dbReference type="EMBL" id="CP036262">
    <property type="protein sequence ID" value="QDS92216.1"/>
    <property type="molecule type" value="Genomic_DNA"/>
</dbReference>
<dbReference type="InterPro" id="IPR011990">
    <property type="entry name" value="TPR-like_helical_dom_sf"/>
</dbReference>
<sequence>MLWSLSNCARSEEAGCFWTAGDQFTFQRNRPPQMTIDTYTTCPCGSGKKIKFCKCKDSVGEMDRVVKMMEGGQLVAALDRLNQILEEHPSAAWALAVRGRLLIEMREYGTLASNAERFVRLQPSNPLALAQLSLALMTKGDVAKATETMLQGLNEVGPDVDQFFLMVSSTVAIAHLENRAFLSATAWDSLSQNLPEFQEQRERSAGRMLSRSPEVNQFLKGPFALLERPEDVEWGERYDEAAGLMHHVRILAAEPKLESLDRQYRGEPAILSGLLNCAIWRGDVERQQALFGKLAKCESLGDEEQARMLALSALVEPDSSLMSVGMEEHVYTINDFEAFTVACTANSRIVGKPVDDSYPAEAEDGGVPPRFAYQILNAPYPEVASAAELPPVAEVPGVLASALAFGRQTDRAARLKAYVMASKADALKSLLTDLLGGEVEMTSETLRVFMAHSLQREMPHPFQAALAGKTDSSAASVEYLREGFVDTVMQLKLPLFDDKAVSEVVDDDQYRIQRLALVRTLQNQSDLAIIQGENLAKLAEKLGVSDLPPIVVTDAESENVKVYELPQVDLSQADAETTFLYLNYAEAYVSRSAVMEAADRLIELDPPGDLRRAKLAAYVAKASGAPDHAEALAILGEGRQWAEANEVPAPSILLSILPHALLGGAGPVFEETVSKLLSEYREDPNVMARLQQLLVNFGLINPDGTPRNAPQASPEPQGGLWTPDQGDAPAGAPPAADGGSKLWVPGMD</sequence>
<gene>
    <name evidence="2" type="ORF">FF011L_09530</name>
</gene>
<dbReference type="OrthoDB" id="242313at2"/>
<proteinExistence type="predicted"/>
<protein>
    <submittedName>
        <fullName evidence="2">Uncharacterized protein</fullName>
    </submittedName>
</protein>
<evidence type="ECO:0000313" key="2">
    <source>
        <dbReference type="EMBL" id="QDS92216.1"/>
    </source>
</evidence>
<accession>A0A517MBF2</accession>
<dbReference type="Proteomes" id="UP000320672">
    <property type="component" value="Chromosome"/>
</dbReference>
<feature type="region of interest" description="Disordered" evidence="1">
    <location>
        <begin position="701"/>
        <end position="748"/>
    </location>
</feature>